<feature type="domain" description="N-acetyltransferase" evidence="1">
    <location>
        <begin position="253"/>
        <end position="415"/>
    </location>
</feature>
<dbReference type="InterPro" id="IPR016181">
    <property type="entry name" value="Acyl_CoA_acyltransferase"/>
</dbReference>
<sequence>MEQVWPGLRLHSAAAAHHWFDLAVPSQGSQVRVLEHTVPSPVLSDGFTTLRRFTVEDAQAFAAIHHDPLNVTWTASDATMSRARAAEFITGSIAAGWDAGSDLRFAVVDTRLGTDGSAGDIVGTLSLHEIFSTSRGGSASVGIKMLPAGRGTGSAQRAIELLCGYAFGNLGLEILHWRTTSANAGSNSLAKRCGFVLAAEIPGYGHQDAQVADGMVFSQSLRQFQARDQSAAEAEKAAVEIAPVVPVLRNDAVVLRALTMADATQLVENCINEDSVRWTTVPLNYTMEHAEFFINTLTPQGWASGETLTFAVVEPATDGLLGTVDLQCKNPGAASIGINFGPHARGTGAAEESVRLLLDYAFNQLNLSYVHWHALAPNWGSRKLAWKLGFTFDGEIRGDYNDRGTPADRWVLSLAATDPQTPQHPWTGPGPVSR</sequence>
<dbReference type="PANTHER" id="PTHR43441">
    <property type="entry name" value="RIBOSOMAL-PROTEIN-SERINE ACETYLTRANSFERASE"/>
    <property type="match status" value="1"/>
</dbReference>
<organism evidence="2 3">
    <name type="scientific">Arthrobacter glacialis</name>
    <dbReference type="NCBI Taxonomy" id="1664"/>
    <lineage>
        <taxon>Bacteria</taxon>
        <taxon>Bacillati</taxon>
        <taxon>Actinomycetota</taxon>
        <taxon>Actinomycetes</taxon>
        <taxon>Micrococcales</taxon>
        <taxon>Micrococcaceae</taxon>
        <taxon>Arthrobacter</taxon>
    </lineage>
</organism>
<keyword evidence="3" id="KW-1185">Reference proteome</keyword>
<gene>
    <name evidence="2" type="ORF">CVS27_13935</name>
</gene>
<dbReference type="PROSITE" id="PS51186">
    <property type="entry name" value="GNAT"/>
    <property type="match status" value="2"/>
</dbReference>
<dbReference type="PANTHER" id="PTHR43441:SF2">
    <property type="entry name" value="FAMILY ACETYLTRANSFERASE, PUTATIVE (AFU_ORTHOLOGUE AFUA_7G00850)-RELATED"/>
    <property type="match status" value="1"/>
</dbReference>
<dbReference type="GO" id="GO:1990189">
    <property type="term" value="F:protein N-terminal-serine acetyltransferase activity"/>
    <property type="evidence" value="ECO:0007669"/>
    <property type="project" value="TreeGrafter"/>
</dbReference>
<comment type="caution">
    <text evidence="2">The sequence shown here is derived from an EMBL/GenBank/DDBJ whole genome shotgun (WGS) entry which is preliminary data.</text>
</comment>
<dbReference type="InterPro" id="IPR051908">
    <property type="entry name" value="Ribosomal_N-acetyltransferase"/>
</dbReference>
<evidence type="ECO:0000313" key="2">
    <source>
        <dbReference type="EMBL" id="POH72715.1"/>
    </source>
</evidence>
<dbReference type="EMBL" id="PPXC01000011">
    <property type="protein sequence ID" value="POH72715.1"/>
    <property type="molecule type" value="Genomic_DNA"/>
</dbReference>
<dbReference type="Pfam" id="PF13302">
    <property type="entry name" value="Acetyltransf_3"/>
    <property type="match status" value="2"/>
</dbReference>
<reference evidence="2 3" key="1">
    <citation type="submission" date="2018-01" db="EMBL/GenBank/DDBJ databases">
        <title>Arthrobacter sp. nov., from glaciers in China.</title>
        <authorList>
            <person name="Liu Q."/>
            <person name="Xin Y.-H."/>
        </authorList>
    </citation>
    <scope>NUCLEOTIDE SEQUENCE [LARGE SCALE GENOMIC DNA]</scope>
    <source>
        <strain evidence="2 3">HLT2-12-2</strain>
    </source>
</reference>
<feature type="domain" description="N-acetyltransferase" evidence="1">
    <location>
        <begin position="48"/>
        <end position="222"/>
    </location>
</feature>
<dbReference type="Gene3D" id="3.40.630.30">
    <property type="match status" value="2"/>
</dbReference>
<protein>
    <recommendedName>
        <fullName evidence="1">N-acetyltransferase domain-containing protein</fullName>
    </recommendedName>
</protein>
<dbReference type="InterPro" id="IPR000182">
    <property type="entry name" value="GNAT_dom"/>
</dbReference>
<dbReference type="Proteomes" id="UP000237061">
    <property type="component" value="Unassembled WGS sequence"/>
</dbReference>
<accession>A0A2S3ZTY0</accession>
<dbReference type="SUPFAM" id="SSF55729">
    <property type="entry name" value="Acyl-CoA N-acyltransferases (Nat)"/>
    <property type="match status" value="2"/>
</dbReference>
<dbReference type="GO" id="GO:0005737">
    <property type="term" value="C:cytoplasm"/>
    <property type="evidence" value="ECO:0007669"/>
    <property type="project" value="TreeGrafter"/>
</dbReference>
<name>A0A2S3ZTY0_ARTGL</name>
<dbReference type="GO" id="GO:0008999">
    <property type="term" value="F:protein-N-terminal-alanine acetyltransferase activity"/>
    <property type="evidence" value="ECO:0007669"/>
    <property type="project" value="TreeGrafter"/>
</dbReference>
<evidence type="ECO:0000259" key="1">
    <source>
        <dbReference type="PROSITE" id="PS51186"/>
    </source>
</evidence>
<proteinExistence type="predicted"/>
<dbReference type="AlphaFoldDB" id="A0A2S3ZTY0"/>
<evidence type="ECO:0000313" key="3">
    <source>
        <dbReference type="Proteomes" id="UP000237061"/>
    </source>
</evidence>